<sequence>MRPRSTAVVKQARGRQSTGSVLRSDWSDQTRRDSSDLQSPALGFIRAELPQSQTSTGPPTLDRKVPAVSHQHLPTRARSEHASSRSRSENRLVPSLTSATEYQAS</sequence>
<dbReference type="AlphaFoldDB" id="A0A5B0NBS2"/>
<dbReference type="Proteomes" id="UP000325313">
    <property type="component" value="Unassembled WGS sequence"/>
</dbReference>
<feature type="compositionally biased region" description="Polar residues" evidence="1">
    <location>
        <begin position="95"/>
        <end position="105"/>
    </location>
</feature>
<proteinExistence type="predicted"/>
<evidence type="ECO:0000256" key="1">
    <source>
        <dbReference type="SAM" id="MobiDB-lite"/>
    </source>
</evidence>
<dbReference type="EMBL" id="VDEP01000137">
    <property type="protein sequence ID" value="KAA1129209.1"/>
    <property type="molecule type" value="Genomic_DNA"/>
</dbReference>
<dbReference type="Proteomes" id="UP000324748">
    <property type="component" value="Unassembled WGS sequence"/>
</dbReference>
<dbReference type="EMBL" id="VSWC01000105">
    <property type="protein sequence ID" value="KAA1086765.1"/>
    <property type="molecule type" value="Genomic_DNA"/>
</dbReference>
<comment type="caution">
    <text evidence="2">The sequence shown here is derived from an EMBL/GenBank/DDBJ whole genome shotgun (WGS) entry which is preliminary data.</text>
</comment>
<protein>
    <submittedName>
        <fullName evidence="2">Uncharacterized protein</fullName>
    </submittedName>
</protein>
<keyword evidence="4" id="KW-1185">Reference proteome</keyword>
<organism evidence="2 4">
    <name type="scientific">Puccinia graminis f. sp. tritici</name>
    <dbReference type="NCBI Taxonomy" id="56615"/>
    <lineage>
        <taxon>Eukaryota</taxon>
        <taxon>Fungi</taxon>
        <taxon>Dikarya</taxon>
        <taxon>Basidiomycota</taxon>
        <taxon>Pucciniomycotina</taxon>
        <taxon>Pucciniomycetes</taxon>
        <taxon>Pucciniales</taxon>
        <taxon>Pucciniaceae</taxon>
        <taxon>Puccinia</taxon>
    </lineage>
</organism>
<evidence type="ECO:0000313" key="2">
    <source>
        <dbReference type="EMBL" id="KAA1086765.1"/>
    </source>
</evidence>
<name>A0A5B0NBS2_PUCGR</name>
<gene>
    <name evidence="2" type="ORF">PGT21_011365</name>
    <name evidence="3" type="ORF">PGTUg99_012968</name>
</gene>
<evidence type="ECO:0000313" key="5">
    <source>
        <dbReference type="Proteomes" id="UP000325313"/>
    </source>
</evidence>
<evidence type="ECO:0000313" key="3">
    <source>
        <dbReference type="EMBL" id="KAA1129209.1"/>
    </source>
</evidence>
<evidence type="ECO:0000313" key="4">
    <source>
        <dbReference type="Proteomes" id="UP000324748"/>
    </source>
</evidence>
<feature type="compositionally biased region" description="Basic and acidic residues" evidence="1">
    <location>
        <begin position="77"/>
        <end position="90"/>
    </location>
</feature>
<reference evidence="4 5" key="1">
    <citation type="submission" date="2019-05" db="EMBL/GenBank/DDBJ databases">
        <title>Emergence of the Ug99 lineage of the wheat stem rust pathogen through somatic hybridization.</title>
        <authorList>
            <person name="Li F."/>
            <person name="Upadhyaya N.M."/>
            <person name="Sperschneider J."/>
            <person name="Matny O."/>
            <person name="Nguyen-Phuc H."/>
            <person name="Mago R."/>
            <person name="Raley C."/>
            <person name="Miller M.E."/>
            <person name="Silverstein K.A.T."/>
            <person name="Henningsen E."/>
            <person name="Hirsch C.D."/>
            <person name="Visser B."/>
            <person name="Pretorius Z.A."/>
            <person name="Steffenson B.J."/>
            <person name="Schwessinger B."/>
            <person name="Dodds P.N."/>
            <person name="Figueroa M."/>
        </authorList>
    </citation>
    <scope>NUCLEOTIDE SEQUENCE [LARGE SCALE GENOMIC DNA]</scope>
    <source>
        <strain evidence="2">21-0</strain>
        <strain evidence="3 5">Ug99</strain>
    </source>
</reference>
<feature type="compositionally biased region" description="Basic and acidic residues" evidence="1">
    <location>
        <begin position="25"/>
        <end position="35"/>
    </location>
</feature>
<accession>A0A5B0NBS2</accession>
<feature type="region of interest" description="Disordered" evidence="1">
    <location>
        <begin position="1"/>
        <end position="105"/>
    </location>
</feature>